<dbReference type="AlphaFoldDB" id="A0A126Y162"/>
<dbReference type="Gene3D" id="1.10.510.10">
    <property type="entry name" value="Transferase(Phosphotransferase) domain 1"/>
    <property type="match status" value="1"/>
</dbReference>
<dbReference type="KEGG" id="salb:XNR_1939"/>
<dbReference type="InterPro" id="IPR011009">
    <property type="entry name" value="Kinase-like_dom_sf"/>
</dbReference>
<gene>
    <name evidence="1" type="ORF">ScoT_22810</name>
</gene>
<dbReference type="RefSeq" id="WP_015507229.1">
    <property type="nucleotide sequence ID" value="NC_020990.1"/>
</dbReference>
<dbReference type="Proteomes" id="UP001051844">
    <property type="component" value="Unassembled WGS sequence"/>
</dbReference>
<dbReference type="EMBL" id="BNDZ01000005">
    <property type="protein sequence ID" value="GHI46107.1"/>
    <property type="molecule type" value="Genomic_DNA"/>
</dbReference>
<proteinExistence type="predicted"/>
<name>A0A126Y162_9ACTN</name>
<reference evidence="1" key="1">
    <citation type="submission" date="2022-09" db="EMBL/GenBank/DDBJ databases">
        <title>Whole genome shotgun sequence of Streptomyces albidoflavus NBRC 12854.</title>
        <authorList>
            <person name="Komaki H."/>
            <person name="Tamura T."/>
        </authorList>
    </citation>
    <scope>NUCLEOTIDE SEQUENCE</scope>
    <source>
        <strain evidence="1">NBRC 12854</strain>
    </source>
</reference>
<accession>A0A126Y162</accession>
<dbReference type="SUPFAM" id="SSF56112">
    <property type="entry name" value="Protein kinase-like (PK-like)"/>
    <property type="match status" value="1"/>
</dbReference>
<protein>
    <submittedName>
        <fullName evidence="1">Uncharacterized protein</fullName>
    </submittedName>
</protein>
<evidence type="ECO:0000313" key="1">
    <source>
        <dbReference type="EMBL" id="GHI46107.1"/>
    </source>
</evidence>
<organism evidence="1 2">
    <name type="scientific">Streptomyces albidoflavus</name>
    <dbReference type="NCBI Taxonomy" id="1886"/>
    <lineage>
        <taxon>Bacteria</taxon>
        <taxon>Bacillati</taxon>
        <taxon>Actinomycetota</taxon>
        <taxon>Actinomycetes</taxon>
        <taxon>Kitasatosporales</taxon>
        <taxon>Streptomycetaceae</taxon>
        <taxon>Streptomyces</taxon>
        <taxon>Streptomyces albidoflavus group</taxon>
    </lineage>
</organism>
<evidence type="ECO:0000313" key="2">
    <source>
        <dbReference type="Proteomes" id="UP001051844"/>
    </source>
</evidence>
<sequence>MTVHDGEDLALHQVKRFARVGDGGQGEVFEAGGPGRLLYKEYREPHKVRGDALTHLVRVRQEMAPAERDRLDRQAAWPLCRVTDGGRVTGFLMHRAPEAMTWTTSKGDGKLIELSYLLREAKAAWSAVPQPVPAQRLDLVVQVVSLLEWLHGLGLVVGDLSHANVLWSLAPEPAVHLLDCDGIRAGGQDPVLDQADTPDWHDPLAPAGLPASVDSDRYKAALMIGRILCRDPLVRPGEPLTLVSGTLDDRRAGQLAPLWRQAAGPAGSRPDLGRWRTALSGRGTIPLRRGVPRPAPSGADPAVFQQRGPRGTIPLRGD</sequence>
<comment type="caution">
    <text evidence="1">The sequence shown here is derived from an EMBL/GenBank/DDBJ whole genome shotgun (WGS) entry which is preliminary data.</text>
</comment>